<dbReference type="Proteomes" id="UP000006622">
    <property type="component" value="Chromosome"/>
</dbReference>
<dbReference type="GO" id="GO:0033179">
    <property type="term" value="C:proton-transporting V-type ATPase, V0 domain"/>
    <property type="evidence" value="ECO:0007669"/>
    <property type="project" value="InterPro"/>
</dbReference>
<dbReference type="PANTHER" id="PTHR38682:SF1">
    <property type="entry name" value="V-TYPE ATP SYNTHASE SUBUNIT C"/>
    <property type="match status" value="1"/>
</dbReference>
<dbReference type="PANTHER" id="PTHR38682">
    <property type="entry name" value="V-TYPE ATP SYNTHASE SUBUNIT C"/>
    <property type="match status" value="1"/>
</dbReference>
<evidence type="ECO:0000256" key="2">
    <source>
        <dbReference type="ARBA" id="ARBA00022448"/>
    </source>
</evidence>
<comment type="similarity">
    <text evidence="1 6">Belongs to the V-ATPase V0D/AC39 subunit family.</text>
</comment>
<comment type="subcellular location">
    <subcellularLocation>
        <location evidence="6">Cell membrane</location>
        <topology evidence="6">Peripheral membrane protein</topology>
    </subcellularLocation>
</comment>
<evidence type="ECO:0000256" key="4">
    <source>
        <dbReference type="ARBA" id="ARBA00023065"/>
    </source>
</evidence>
<dbReference type="GO" id="GO:0005524">
    <property type="term" value="F:ATP binding"/>
    <property type="evidence" value="ECO:0007669"/>
    <property type="project" value="UniProtKB-UniRule"/>
</dbReference>
<comment type="subunit">
    <text evidence="6">Has multiple subunits with at least A(3), B(3), C, D, E, F, H, I and proteolipid K(x).</text>
</comment>
<evidence type="ECO:0000256" key="6">
    <source>
        <dbReference type="HAMAP-Rule" id="MF_00314"/>
    </source>
</evidence>
<dbReference type="STRING" id="679901.Mzhil_1481"/>
<dbReference type="HOGENOM" id="CLU_059311_0_1_2"/>
<dbReference type="Gene3D" id="1.20.1690.10">
    <property type="entry name" value="V-type ATP synthase subunit C domain"/>
    <property type="match status" value="2"/>
</dbReference>
<evidence type="ECO:0000313" key="7">
    <source>
        <dbReference type="EMBL" id="AEH61320.1"/>
    </source>
</evidence>
<dbReference type="GO" id="GO:0046961">
    <property type="term" value="F:proton-transporting ATPase activity, rotational mechanism"/>
    <property type="evidence" value="ECO:0007669"/>
    <property type="project" value="InterPro"/>
</dbReference>
<protein>
    <recommendedName>
        <fullName evidence="6">A-type ATP synthase subunit C</fullName>
    </recommendedName>
</protein>
<reference evidence="7" key="1">
    <citation type="submission" date="2010-07" db="EMBL/GenBank/DDBJ databases">
        <title>The complete genome of Methanosalsum zhilinae DSM 4017.</title>
        <authorList>
            <consortium name="US DOE Joint Genome Institute (JGI-PGF)"/>
            <person name="Lucas S."/>
            <person name="Copeland A."/>
            <person name="Lapidus A."/>
            <person name="Glavina del Rio T."/>
            <person name="Dalin E."/>
            <person name="Tice H."/>
            <person name="Bruce D."/>
            <person name="Goodwin L."/>
            <person name="Pitluck S."/>
            <person name="Kyrpides N."/>
            <person name="Mavromatis K."/>
            <person name="Ovchinnikova G."/>
            <person name="Daligault H."/>
            <person name="Detter J.C."/>
            <person name="Han C."/>
            <person name="Tapia R."/>
            <person name="Larimer F."/>
            <person name="Land M."/>
            <person name="Hauser L."/>
            <person name="Markowitz V."/>
            <person name="Cheng J.-F."/>
            <person name="Hugenholtz P."/>
            <person name="Woyke T."/>
            <person name="Wu D."/>
            <person name="Spring S."/>
            <person name="Schueler E."/>
            <person name="Brambilla E."/>
            <person name="Klenk H.-P."/>
            <person name="Eisen J.A."/>
        </authorList>
    </citation>
    <scope>NUCLEOTIDE SEQUENCE</scope>
    <source>
        <strain evidence="7">DSM 4017</strain>
    </source>
</reference>
<dbReference type="OrthoDB" id="4272at2157"/>
<dbReference type="GO" id="GO:0042777">
    <property type="term" value="P:proton motive force-driven plasma membrane ATP synthesis"/>
    <property type="evidence" value="ECO:0007669"/>
    <property type="project" value="UniProtKB-UniRule"/>
</dbReference>
<dbReference type="Pfam" id="PF01992">
    <property type="entry name" value="vATP-synt_AC39"/>
    <property type="match status" value="1"/>
</dbReference>
<organism evidence="7 8">
    <name type="scientific">Methanosalsum zhilinae (strain DSM 4017 / NBRC 107636 / OCM 62 / WeN5)</name>
    <name type="common">Methanohalophilus zhilinae</name>
    <dbReference type="NCBI Taxonomy" id="679901"/>
    <lineage>
        <taxon>Archaea</taxon>
        <taxon>Methanobacteriati</taxon>
        <taxon>Methanobacteriota</taxon>
        <taxon>Stenosarchaea group</taxon>
        <taxon>Methanomicrobia</taxon>
        <taxon>Methanosarcinales</taxon>
        <taxon>Methanosarcinaceae</taxon>
        <taxon>Methanosalsum</taxon>
    </lineage>
</organism>
<dbReference type="RefSeq" id="WP_013898757.1">
    <property type="nucleotide sequence ID" value="NC_015676.1"/>
</dbReference>
<dbReference type="InterPro" id="IPR050873">
    <property type="entry name" value="V-ATPase_V0D/AC39_subunit"/>
</dbReference>
<keyword evidence="4 6" id="KW-0406">Ion transport</keyword>
<gene>
    <name evidence="6" type="primary">atpC</name>
    <name evidence="7" type="ordered locus">Mzhil_1481</name>
</gene>
<evidence type="ECO:0000256" key="1">
    <source>
        <dbReference type="ARBA" id="ARBA00006709"/>
    </source>
</evidence>
<dbReference type="InterPro" id="IPR044911">
    <property type="entry name" value="V-type_ATPase_csu/dsu_dom_3"/>
</dbReference>
<keyword evidence="6" id="KW-0472">Membrane</keyword>
<dbReference type="InterPro" id="IPR014272">
    <property type="entry name" value="ATPase_V0-cplx_csu"/>
</dbReference>
<keyword evidence="3 6" id="KW-0375">Hydrogen ion transport</keyword>
<dbReference type="AlphaFoldDB" id="F7XP28"/>
<evidence type="ECO:0000256" key="5">
    <source>
        <dbReference type="ARBA" id="ARBA00023310"/>
    </source>
</evidence>
<dbReference type="InterPro" id="IPR036079">
    <property type="entry name" value="ATPase_csu/dsu_sf"/>
</dbReference>
<evidence type="ECO:0000256" key="3">
    <source>
        <dbReference type="ARBA" id="ARBA00022781"/>
    </source>
</evidence>
<dbReference type="GeneID" id="10823118"/>
<evidence type="ECO:0000313" key="8">
    <source>
        <dbReference type="Proteomes" id="UP000006622"/>
    </source>
</evidence>
<dbReference type="GO" id="GO:0005886">
    <property type="term" value="C:plasma membrane"/>
    <property type="evidence" value="ECO:0007669"/>
    <property type="project" value="UniProtKB-SubCell"/>
</dbReference>
<accession>F7XP28</accession>
<dbReference type="InterPro" id="IPR002843">
    <property type="entry name" value="ATPase_V0-cplx_csu/dsu"/>
</dbReference>
<dbReference type="KEGG" id="mzh:Mzhil_1481"/>
<dbReference type="SUPFAM" id="SSF103486">
    <property type="entry name" value="V-type ATP synthase subunit C"/>
    <property type="match status" value="1"/>
</dbReference>
<dbReference type="GO" id="GO:0046933">
    <property type="term" value="F:proton-transporting ATP synthase activity, rotational mechanism"/>
    <property type="evidence" value="ECO:0007669"/>
    <property type="project" value="UniProtKB-UniRule"/>
</dbReference>
<proteinExistence type="inferred from homology"/>
<name>F7XP28_METZD</name>
<dbReference type="NCBIfam" id="NF002268">
    <property type="entry name" value="PRK01198.1-4"/>
    <property type="match status" value="1"/>
</dbReference>
<dbReference type="Gene3D" id="1.10.132.50">
    <property type="entry name" value="ATP synthase (C/AC39) subunit, domain 3"/>
    <property type="match status" value="1"/>
</dbReference>
<sequence>MSFLDTLKRSWNGLLGTRHIKGSRRGTANYSYLNARVRGMKSYLFPKETYPRLMNMEIDQIARFIQESSYKEDIDQLAQTYEGADLIEHALNRNLAESFTKLINISEDEPRYLITEYLRKFDVWNIKTILRGKQMNASPDEIKENLVSAGEYTYTFLSGLAEKESVEEVVEAFSDSSYYSILNKFDGTNLSDIENMLDKMYYDQLYYAISETKTKEFKLFLQFVQTEIDVRNLITLFRTKKENLPEEDIIDMMIDNGLEFDMDDIRKLVPLSFEEFIDELKKYSIWDKISDAVDPDMKSLISVETSLKKYALTYARKFAHANPLSIATIMYYILTKSNEVNNLRIIVRGKSAGLSDETIRNQLVI</sequence>
<keyword evidence="8" id="KW-1185">Reference proteome</keyword>
<keyword evidence="5 6" id="KW-0066">ATP synthesis</keyword>
<dbReference type="EMBL" id="CP002101">
    <property type="protein sequence ID" value="AEH61320.1"/>
    <property type="molecule type" value="Genomic_DNA"/>
</dbReference>
<keyword evidence="6" id="KW-1003">Cell membrane</keyword>
<dbReference type="InterPro" id="IPR035067">
    <property type="entry name" value="V-type_ATPase_csu/dsu"/>
</dbReference>
<comment type="function">
    <text evidence="6">Component of the A-type ATP synthase that produces ATP from ADP in the presence of a proton gradient across the membrane.</text>
</comment>
<keyword evidence="2 6" id="KW-0813">Transport</keyword>
<dbReference type="HAMAP" id="MF_00314">
    <property type="entry name" value="ATP_synth_C_arch"/>
    <property type="match status" value="1"/>
</dbReference>
<dbReference type="NCBIfam" id="TIGR02923">
    <property type="entry name" value="AhaC"/>
    <property type="match status" value="1"/>
</dbReference>